<evidence type="ECO:0000256" key="3">
    <source>
        <dbReference type="ARBA" id="ARBA00023038"/>
    </source>
</evidence>
<name>A0A8E0RZF1_9TREM</name>
<feature type="compositionally biased region" description="Polar residues" evidence="5">
    <location>
        <begin position="251"/>
        <end position="268"/>
    </location>
</feature>
<evidence type="ECO:0000313" key="7">
    <source>
        <dbReference type="EMBL" id="KAA0193692.1"/>
    </source>
</evidence>
<feature type="region of interest" description="Disordered" evidence="5">
    <location>
        <begin position="762"/>
        <end position="800"/>
    </location>
</feature>
<dbReference type="CDD" id="cd08368">
    <property type="entry name" value="LIM"/>
    <property type="match status" value="1"/>
</dbReference>
<feature type="region of interest" description="Disordered" evidence="5">
    <location>
        <begin position="391"/>
        <end position="443"/>
    </location>
</feature>
<evidence type="ECO:0000256" key="4">
    <source>
        <dbReference type="PROSITE-ProRule" id="PRU00125"/>
    </source>
</evidence>
<feature type="region of interest" description="Disordered" evidence="5">
    <location>
        <begin position="460"/>
        <end position="492"/>
    </location>
</feature>
<keyword evidence="2 4" id="KW-0862">Zinc</keyword>
<comment type="caution">
    <text evidence="7">The sequence shown here is derived from an EMBL/GenBank/DDBJ whole genome shotgun (WGS) entry which is preliminary data.</text>
</comment>
<dbReference type="PROSITE" id="PS50023">
    <property type="entry name" value="LIM_DOMAIN_2"/>
    <property type="match status" value="1"/>
</dbReference>
<feature type="domain" description="LIM zinc-binding" evidence="6">
    <location>
        <begin position="692"/>
        <end position="758"/>
    </location>
</feature>
<dbReference type="OrthoDB" id="15627at2759"/>
<feature type="compositionally biased region" description="Polar residues" evidence="5">
    <location>
        <begin position="772"/>
        <end position="782"/>
    </location>
</feature>
<feature type="region of interest" description="Disordered" evidence="5">
    <location>
        <begin position="656"/>
        <end position="684"/>
    </location>
</feature>
<evidence type="ECO:0000256" key="5">
    <source>
        <dbReference type="SAM" id="MobiDB-lite"/>
    </source>
</evidence>
<dbReference type="InterPro" id="IPR001781">
    <property type="entry name" value="Znf_LIM"/>
</dbReference>
<feature type="compositionally biased region" description="Pro residues" evidence="5">
    <location>
        <begin position="662"/>
        <end position="682"/>
    </location>
</feature>
<evidence type="ECO:0000313" key="8">
    <source>
        <dbReference type="Proteomes" id="UP000728185"/>
    </source>
</evidence>
<feature type="compositionally biased region" description="Low complexity" evidence="5">
    <location>
        <begin position="284"/>
        <end position="295"/>
    </location>
</feature>
<dbReference type="CDD" id="cd00136">
    <property type="entry name" value="PDZ_canonical"/>
    <property type="match status" value="1"/>
</dbReference>
<dbReference type="Pfam" id="PF00412">
    <property type="entry name" value="LIM"/>
    <property type="match status" value="1"/>
</dbReference>
<keyword evidence="1 4" id="KW-0479">Metal-binding</keyword>
<dbReference type="Proteomes" id="UP000728185">
    <property type="component" value="Unassembled WGS sequence"/>
</dbReference>
<reference evidence="7" key="1">
    <citation type="submission" date="2019-05" db="EMBL/GenBank/DDBJ databases">
        <title>Annotation for the trematode Fasciolopsis buski.</title>
        <authorList>
            <person name="Choi Y.-J."/>
        </authorList>
    </citation>
    <scope>NUCLEOTIDE SEQUENCE</scope>
    <source>
        <strain evidence="7">HT</strain>
        <tissue evidence="7">Whole worm</tissue>
    </source>
</reference>
<dbReference type="InterPro" id="IPR036034">
    <property type="entry name" value="PDZ_sf"/>
</dbReference>
<feature type="compositionally biased region" description="Pro residues" evidence="5">
    <location>
        <begin position="599"/>
        <end position="615"/>
    </location>
</feature>
<feature type="compositionally biased region" description="Basic and acidic residues" evidence="5">
    <location>
        <begin position="269"/>
        <end position="283"/>
    </location>
</feature>
<keyword evidence="8" id="KW-1185">Reference proteome</keyword>
<keyword evidence="3 4" id="KW-0440">LIM domain</keyword>
<dbReference type="InterPro" id="IPR029978">
    <property type="entry name" value="LMO-7"/>
</dbReference>
<feature type="compositionally biased region" description="Low complexity" evidence="5">
    <location>
        <begin position="413"/>
        <end position="423"/>
    </location>
</feature>
<dbReference type="EMBL" id="LUCM01004872">
    <property type="protein sequence ID" value="KAA0193692.1"/>
    <property type="molecule type" value="Genomic_DNA"/>
</dbReference>
<dbReference type="SUPFAM" id="SSF50156">
    <property type="entry name" value="PDZ domain-like"/>
    <property type="match status" value="1"/>
</dbReference>
<feature type="compositionally biased region" description="Pro residues" evidence="5">
    <location>
        <begin position="424"/>
        <end position="439"/>
    </location>
</feature>
<dbReference type="GO" id="GO:0023051">
    <property type="term" value="P:regulation of signaling"/>
    <property type="evidence" value="ECO:0007669"/>
    <property type="project" value="InterPro"/>
</dbReference>
<dbReference type="PROSITE" id="PS00478">
    <property type="entry name" value="LIM_DOMAIN_1"/>
    <property type="match status" value="1"/>
</dbReference>
<dbReference type="PANTHER" id="PTHR46767:SF1">
    <property type="entry name" value="LIM DOMAIN ONLY PROTEIN 7"/>
    <property type="match status" value="1"/>
</dbReference>
<gene>
    <name evidence="7" type="ORF">FBUS_05686</name>
</gene>
<organism evidence="7 8">
    <name type="scientific">Fasciolopsis buskii</name>
    <dbReference type="NCBI Taxonomy" id="27845"/>
    <lineage>
        <taxon>Eukaryota</taxon>
        <taxon>Metazoa</taxon>
        <taxon>Spiralia</taxon>
        <taxon>Lophotrochozoa</taxon>
        <taxon>Platyhelminthes</taxon>
        <taxon>Trematoda</taxon>
        <taxon>Digenea</taxon>
        <taxon>Plagiorchiida</taxon>
        <taxon>Echinostomata</taxon>
        <taxon>Echinostomatoidea</taxon>
        <taxon>Fasciolidae</taxon>
        <taxon>Fasciolopsis</taxon>
    </lineage>
</organism>
<feature type="region of interest" description="Disordered" evidence="5">
    <location>
        <begin position="595"/>
        <end position="624"/>
    </location>
</feature>
<sequence length="854" mass="93311">MRINELLVLVRIFYGLGIQDEPSAHIDEKLFISETVEPVQSRVLMTDECRPPVLSPEVSDVSEAHGVHNIVIRLQPKTGIAESRWGMTVRAEGSNSDAPFVVDRVKIGSSADVCDVIKGDILVQLNGVDLRRSATSKNIFTLHDLEQLMDQLALSGKTTNLTVLRHASQQEELSEIEFSEQSDGEKSTLNVNSGNTEAATASLSDLDVTVAPSTVMVNGEGSNESPPIAAAEQLFVHSVPPIEIPQSDTVLRPVQSSSSMDQSTNPSSDKSDMKESLPDDKNKTSGSPKTTPSTNHMTPLVTSLRSPLTTQMIDTAETGASQLNTPSQAEDSISSKKTDVLSNGRHVDVTGTEPTYMILATTGSQRDESQTDYQVKLPYLFKQETESPILPKCEPMNAGDCSSDAPQVLDSVSTPTSQSSSSSLPPPPSLPLPSTPSPSLPADKTDLQKLINFEFHPLAQLTDPGTDHSTHTDGPVDRFTSDSEHNYGVPSSGIDVAFRSSNLPSPPPPQFFSLETTPAIRYGLGDQQSQVTKTNGYSILPNSTTKRLHLDRIHSNEQDYSCNVRKDPAGRDMRVDPISCSNLNSCTDSHFSRIVTPSPKLPTTPPPAPSSPLLPPLSNERSRTMPMKVDPVCESEELLIDDLEDGKDPIVYKRHEPHPRLYAPPPLPKVNRSDPPPQPPRVPMNRLVNQKQKCIACTRELGSGDLMLIESMNLYYHLACFVCSRCGVALSDGLSNTDVRIRCGQLYCNDCYPSRQSKGIQQLGAGSHRNRNTIARTNNPVNCSDRRSRPRSQCNQPRGNSATSGNVFFTSCTSSYFCLCTSFVGHIKLSEPQRMPPVVFQNVPWRTYISVCLR</sequence>
<dbReference type="Gene3D" id="2.10.110.10">
    <property type="entry name" value="Cysteine Rich Protein"/>
    <property type="match status" value="1"/>
</dbReference>
<dbReference type="SMART" id="SM00132">
    <property type="entry name" value="LIM"/>
    <property type="match status" value="1"/>
</dbReference>
<dbReference type="Gene3D" id="2.30.42.10">
    <property type="match status" value="1"/>
</dbReference>
<protein>
    <recommendedName>
        <fullName evidence="6">LIM zinc-binding domain-containing protein</fullName>
    </recommendedName>
</protein>
<dbReference type="AlphaFoldDB" id="A0A8E0RZF1"/>
<proteinExistence type="predicted"/>
<dbReference type="GO" id="GO:0046872">
    <property type="term" value="F:metal ion binding"/>
    <property type="evidence" value="ECO:0007669"/>
    <property type="project" value="UniProtKB-KW"/>
</dbReference>
<dbReference type="GO" id="GO:0030155">
    <property type="term" value="P:regulation of cell adhesion"/>
    <property type="evidence" value="ECO:0007669"/>
    <property type="project" value="InterPro"/>
</dbReference>
<feature type="compositionally biased region" description="Basic and acidic residues" evidence="5">
    <location>
        <begin position="465"/>
        <end position="485"/>
    </location>
</feature>
<evidence type="ECO:0000256" key="2">
    <source>
        <dbReference type="ARBA" id="ARBA00022833"/>
    </source>
</evidence>
<evidence type="ECO:0000259" key="6">
    <source>
        <dbReference type="PROSITE" id="PS50023"/>
    </source>
</evidence>
<dbReference type="PANTHER" id="PTHR46767">
    <property type="entry name" value="LIM DOMAIN ONLY PROTEIN 7"/>
    <property type="match status" value="1"/>
</dbReference>
<evidence type="ECO:0000256" key="1">
    <source>
        <dbReference type="ARBA" id="ARBA00022723"/>
    </source>
</evidence>
<feature type="compositionally biased region" description="Polar residues" evidence="5">
    <location>
        <begin position="791"/>
        <end position="800"/>
    </location>
</feature>
<accession>A0A8E0RZF1</accession>
<feature type="region of interest" description="Disordered" evidence="5">
    <location>
        <begin position="318"/>
        <end position="348"/>
    </location>
</feature>
<feature type="region of interest" description="Disordered" evidence="5">
    <location>
        <begin position="251"/>
        <end position="301"/>
    </location>
</feature>
<feature type="compositionally biased region" description="Polar residues" evidence="5">
    <location>
        <begin position="318"/>
        <end position="332"/>
    </location>
</feature>